<evidence type="ECO:0000313" key="2">
    <source>
        <dbReference type="EMBL" id="RJT30060.1"/>
    </source>
</evidence>
<dbReference type="InterPro" id="IPR025420">
    <property type="entry name" value="DUF4143"/>
</dbReference>
<comment type="caution">
    <text evidence="2">The sequence shown here is derived from an EMBL/GenBank/DDBJ whole genome shotgun (WGS) entry which is preliminary data.</text>
</comment>
<protein>
    <submittedName>
        <fullName evidence="2">ATP-binding protein</fullName>
    </submittedName>
</protein>
<name>A0A3A5K5F4_9HYPH</name>
<dbReference type="PANTHER" id="PTHR43566">
    <property type="entry name" value="CONSERVED PROTEIN"/>
    <property type="match status" value="1"/>
</dbReference>
<keyword evidence="2" id="KW-0067">ATP-binding</keyword>
<dbReference type="PANTHER" id="PTHR43566:SF2">
    <property type="entry name" value="DUF4143 DOMAIN-CONTAINING PROTEIN"/>
    <property type="match status" value="1"/>
</dbReference>
<organism evidence="2 3">
    <name type="scientific">Mesorhizobium waimense</name>
    <dbReference type="NCBI Taxonomy" id="1300307"/>
    <lineage>
        <taxon>Bacteria</taxon>
        <taxon>Pseudomonadati</taxon>
        <taxon>Pseudomonadota</taxon>
        <taxon>Alphaproteobacteria</taxon>
        <taxon>Hyphomicrobiales</taxon>
        <taxon>Phyllobacteriaceae</taxon>
        <taxon>Mesorhizobium</taxon>
    </lineage>
</organism>
<gene>
    <name evidence="2" type="ORF">D3227_31055</name>
</gene>
<dbReference type="EMBL" id="QZWZ01000038">
    <property type="protein sequence ID" value="RJT30060.1"/>
    <property type="molecule type" value="Genomic_DNA"/>
</dbReference>
<sequence length="227" mass="24782">MGSAWIDLLKQSGESLAGRIAYLEMRPIDGLEVGAAALGPLWVRGGFPDSFLATNDRTSQRWRQDFLRTYLERDIRLLGPRIPAETLRRFWTMLATTRPAYSTQPSSPPRSASTVRPSRPILICSSISCWCAGWSLAPQCRQAPGQVPRVYVRDSGITHTLLGLATQEDMRGHPVAGASWEEFVIETLTAAAPAGTLSNFYRTAADAEIDFATNAAGPAPLGHRNQA</sequence>
<feature type="domain" description="DUF4143" evidence="1">
    <location>
        <begin position="146"/>
        <end position="213"/>
    </location>
</feature>
<dbReference type="Pfam" id="PF13635">
    <property type="entry name" value="DUF4143"/>
    <property type="match status" value="1"/>
</dbReference>
<dbReference type="GO" id="GO:0005524">
    <property type="term" value="F:ATP binding"/>
    <property type="evidence" value="ECO:0007669"/>
    <property type="project" value="UniProtKB-KW"/>
</dbReference>
<keyword evidence="3" id="KW-1185">Reference proteome</keyword>
<accession>A0A3A5K5F4</accession>
<dbReference type="AlphaFoldDB" id="A0A3A5K5F4"/>
<dbReference type="Proteomes" id="UP000272706">
    <property type="component" value="Unassembled WGS sequence"/>
</dbReference>
<keyword evidence="2" id="KW-0547">Nucleotide-binding</keyword>
<proteinExistence type="predicted"/>
<evidence type="ECO:0000259" key="1">
    <source>
        <dbReference type="Pfam" id="PF13635"/>
    </source>
</evidence>
<evidence type="ECO:0000313" key="3">
    <source>
        <dbReference type="Proteomes" id="UP000272706"/>
    </source>
</evidence>
<reference evidence="2 3" key="1">
    <citation type="submission" date="2018-09" db="EMBL/GenBank/DDBJ databases">
        <title>Mesorhizobium carmichaelinearum sp. nov. isolated from Carmichaelinea spp. root nodules in New Zealand.</title>
        <authorList>
            <person name="De Meyer S.E."/>
        </authorList>
    </citation>
    <scope>NUCLEOTIDE SEQUENCE [LARGE SCALE GENOMIC DNA]</scope>
    <source>
        <strain evidence="2 3">ICMP19557</strain>
    </source>
</reference>